<dbReference type="InterPro" id="IPR036388">
    <property type="entry name" value="WH-like_DNA-bd_sf"/>
</dbReference>
<feature type="domain" description="HTH crp-type" evidence="5">
    <location>
        <begin position="151"/>
        <end position="225"/>
    </location>
</feature>
<dbReference type="EMBL" id="FQ312005">
    <property type="protein sequence ID" value="CBW26269.1"/>
    <property type="molecule type" value="Genomic_DNA"/>
</dbReference>
<protein>
    <submittedName>
        <fullName evidence="6">FNR-family transcriptional regulator protein</fullName>
    </submittedName>
</protein>
<evidence type="ECO:0000259" key="5">
    <source>
        <dbReference type="PROSITE" id="PS51063"/>
    </source>
</evidence>
<dbReference type="KEGG" id="bmx:BMS_1406"/>
<dbReference type="RefSeq" id="WP_014244053.1">
    <property type="nucleotide sequence ID" value="NC_016620.1"/>
</dbReference>
<dbReference type="AlphaFoldDB" id="E1X042"/>
<dbReference type="GO" id="GO:0003700">
    <property type="term" value="F:DNA-binding transcription factor activity"/>
    <property type="evidence" value="ECO:0007669"/>
    <property type="project" value="TreeGrafter"/>
</dbReference>
<dbReference type="PANTHER" id="PTHR24567:SF74">
    <property type="entry name" value="HTH-TYPE TRANSCRIPTIONAL REGULATOR ARCR"/>
    <property type="match status" value="1"/>
</dbReference>
<dbReference type="InterPro" id="IPR014710">
    <property type="entry name" value="RmlC-like_jellyroll"/>
</dbReference>
<dbReference type="PRINTS" id="PR00034">
    <property type="entry name" value="HTHCRP"/>
</dbReference>
<dbReference type="SMART" id="SM00100">
    <property type="entry name" value="cNMP"/>
    <property type="match status" value="1"/>
</dbReference>
<dbReference type="PANTHER" id="PTHR24567">
    <property type="entry name" value="CRP FAMILY TRANSCRIPTIONAL REGULATORY PROTEIN"/>
    <property type="match status" value="1"/>
</dbReference>
<dbReference type="SUPFAM" id="SSF51206">
    <property type="entry name" value="cAMP-binding domain-like"/>
    <property type="match status" value="1"/>
</dbReference>
<evidence type="ECO:0000256" key="2">
    <source>
        <dbReference type="ARBA" id="ARBA00023125"/>
    </source>
</evidence>
<evidence type="ECO:0000313" key="7">
    <source>
        <dbReference type="Proteomes" id="UP000008963"/>
    </source>
</evidence>
<dbReference type="Pfam" id="PF13545">
    <property type="entry name" value="HTH_Crp_2"/>
    <property type="match status" value="1"/>
</dbReference>
<dbReference type="eggNOG" id="COG0664">
    <property type="taxonomic scope" value="Bacteria"/>
</dbReference>
<keyword evidence="3" id="KW-0804">Transcription</keyword>
<name>E1X042_HALMS</name>
<dbReference type="InterPro" id="IPR050397">
    <property type="entry name" value="Env_Response_Regulators"/>
</dbReference>
<dbReference type="Pfam" id="PF00027">
    <property type="entry name" value="cNMP_binding"/>
    <property type="match status" value="1"/>
</dbReference>
<dbReference type="InterPro" id="IPR012318">
    <property type="entry name" value="HTH_CRP"/>
</dbReference>
<dbReference type="Gene3D" id="2.60.120.10">
    <property type="entry name" value="Jelly Rolls"/>
    <property type="match status" value="1"/>
</dbReference>
<dbReference type="InterPro" id="IPR018490">
    <property type="entry name" value="cNMP-bd_dom_sf"/>
</dbReference>
<dbReference type="InterPro" id="IPR036390">
    <property type="entry name" value="WH_DNA-bd_sf"/>
</dbReference>
<dbReference type="STRING" id="862908.BMS_1406"/>
<dbReference type="Gene3D" id="1.10.10.10">
    <property type="entry name" value="Winged helix-like DNA-binding domain superfamily/Winged helix DNA-binding domain"/>
    <property type="match status" value="1"/>
</dbReference>
<keyword evidence="2" id="KW-0238">DNA-binding</keyword>
<dbReference type="GO" id="GO:0005829">
    <property type="term" value="C:cytosol"/>
    <property type="evidence" value="ECO:0007669"/>
    <property type="project" value="TreeGrafter"/>
</dbReference>
<dbReference type="InterPro" id="IPR000595">
    <property type="entry name" value="cNMP-bd_dom"/>
</dbReference>
<feature type="domain" description="Cyclic nucleotide-binding" evidence="4">
    <location>
        <begin position="17"/>
        <end position="120"/>
    </location>
</feature>
<keyword evidence="7" id="KW-1185">Reference proteome</keyword>
<evidence type="ECO:0000256" key="1">
    <source>
        <dbReference type="ARBA" id="ARBA00023015"/>
    </source>
</evidence>
<dbReference type="PATRIC" id="fig|862908.3.peg.1338"/>
<dbReference type="OrthoDB" id="9127033at2"/>
<evidence type="ECO:0000259" key="4">
    <source>
        <dbReference type="PROSITE" id="PS50042"/>
    </source>
</evidence>
<dbReference type="HOGENOM" id="CLU_075053_0_3_7"/>
<gene>
    <name evidence="6" type="ordered locus">BMS_1406</name>
</gene>
<evidence type="ECO:0000313" key="6">
    <source>
        <dbReference type="EMBL" id="CBW26269.1"/>
    </source>
</evidence>
<dbReference type="CDD" id="cd00038">
    <property type="entry name" value="CAP_ED"/>
    <property type="match status" value="1"/>
</dbReference>
<evidence type="ECO:0000256" key="3">
    <source>
        <dbReference type="ARBA" id="ARBA00023163"/>
    </source>
</evidence>
<dbReference type="Proteomes" id="UP000008963">
    <property type="component" value="Chromosome"/>
</dbReference>
<proteinExistence type="predicted"/>
<dbReference type="GO" id="GO:0003677">
    <property type="term" value="F:DNA binding"/>
    <property type="evidence" value="ECO:0007669"/>
    <property type="project" value="UniProtKB-KW"/>
</dbReference>
<dbReference type="SMART" id="SM00419">
    <property type="entry name" value="HTH_CRP"/>
    <property type="match status" value="1"/>
</dbReference>
<dbReference type="PROSITE" id="PS51063">
    <property type="entry name" value="HTH_CRP_2"/>
    <property type="match status" value="1"/>
</dbReference>
<keyword evidence="1" id="KW-0805">Transcription regulation</keyword>
<sequence length="235" mass="26379">MKAPIKCENCPSNSSGIFCELHGFDLEDVDQHKVINKYKKGQTLFVQGNHPFGIFCISKGNIKVTKVGADGKESIVRICHGGDIIGHRSLFTEEHYTATATAIEDSEVCFIDKSFILKMINEKPSVSLNIINKLSVDMGKAETKLSSFHQKNVRERLAELLIVLSKSHGEAISDGRIKLNLKLTREEMATMIGTANETLIRFISEFKDENLIEQDGKHIIIKDEEKLSEWANLPY</sequence>
<organism evidence="6 7">
    <name type="scientific">Halobacteriovorax marinus (strain ATCC BAA-682 / DSM 15412 / SJ)</name>
    <name type="common">Bacteriovorax marinus</name>
    <dbReference type="NCBI Taxonomy" id="862908"/>
    <lineage>
        <taxon>Bacteria</taxon>
        <taxon>Pseudomonadati</taxon>
        <taxon>Bdellovibrionota</taxon>
        <taxon>Bacteriovoracia</taxon>
        <taxon>Bacteriovoracales</taxon>
        <taxon>Halobacteriovoraceae</taxon>
        <taxon>Halobacteriovorax</taxon>
    </lineage>
</organism>
<dbReference type="CDD" id="cd00092">
    <property type="entry name" value="HTH_CRP"/>
    <property type="match status" value="1"/>
</dbReference>
<dbReference type="PROSITE" id="PS50042">
    <property type="entry name" value="CNMP_BINDING_3"/>
    <property type="match status" value="1"/>
</dbReference>
<accession>E1X042</accession>
<reference evidence="7" key="1">
    <citation type="journal article" date="2013" name="ISME J.">
        <title>A small predatory core genome in the divergent marine Bacteriovorax marinus SJ and the terrestrial Bdellovibrio bacteriovorus.</title>
        <authorList>
            <person name="Crossman L.C."/>
            <person name="Chen H."/>
            <person name="Cerdeno-Tarraga A.M."/>
            <person name="Brooks K."/>
            <person name="Quail M.A."/>
            <person name="Pineiro S.A."/>
            <person name="Hobley L."/>
            <person name="Sockett R.E."/>
            <person name="Bentley S.D."/>
            <person name="Parkhill J."/>
            <person name="Williams H.N."/>
            <person name="Stine O.C."/>
        </authorList>
    </citation>
    <scope>NUCLEOTIDE SEQUENCE [LARGE SCALE GENOMIC DNA]</scope>
    <source>
        <strain evidence="7">ATCC BAA-682 / DSM 15412 / SJ</strain>
    </source>
</reference>
<dbReference type="SUPFAM" id="SSF46785">
    <property type="entry name" value="Winged helix' DNA-binding domain"/>
    <property type="match status" value="1"/>
</dbReference>